<keyword evidence="2" id="KW-1185">Reference proteome</keyword>
<comment type="caution">
    <text evidence="1">The sequence shown here is derived from an EMBL/GenBank/DDBJ whole genome shotgun (WGS) entry which is preliminary data.</text>
</comment>
<protein>
    <submittedName>
        <fullName evidence="1">Uncharacterized protein</fullName>
    </submittedName>
</protein>
<evidence type="ECO:0000313" key="2">
    <source>
        <dbReference type="Proteomes" id="UP001164250"/>
    </source>
</evidence>
<evidence type="ECO:0000313" key="1">
    <source>
        <dbReference type="EMBL" id="KAJ0093540.1"/>
    </source>
</evidence>
<dbReference type="EMBL" id="CM047903">
    <property type="protein sequence ID" value="KAJ0093540.1"/>
    <property type="molecule type" value="Genomic_DNA"/>
</dbReference>
<gene>
    <name evidence="1" type="ORF">Patl1_27167</name>
</gene>
<sequence length="142" mass="16231">MLKGHASWPMEGTHSSSKSSHKKDRKIYGDEETGRKKGGKIPMRSPKVTLSRKGIALYPSKYNKKKKKPKLEEKMFGWGGLDDANVTISATVVLRYMFSLAEMRADENLRSELEADVQEECVELGPVDQSRFARIIHRVMFW</sequence>
<reference evidence="2" key="1">
    <citation type="journal article" date="2023" name="G3 (Bethesda)">
        <title>Genome assembly and association tests identify interacting loci associated with vigor, precocity, and sex in interspecific pistachio rootstocks.</title>
        <authorList>
            <person name="Palmer W."/>
            <person name="Jacygrad E."/>
            <person name="Sagayaradj S."/>
            <person name="Cavanaugh K."/>
            <person name="Han R."/>
            <person name="Bertier L."/>
            <person name="Beede B."/>
            <person name="Kafkas S."/>
            <person name="Golino D."/>
            <person name="Preece J."/>
            <person name="Michelmore R."/>
        </authorList>
    </citation>
    <scope>NUCLEOTIDE SEQUENCE [LARGE SCALE GENOMIC DNA]</scope>
</reference>
<proteinExistence type="predicted"/>
<name>A0ACC1B3M1_9ROSI</name>
<accession>A0ACC1B3M1</accession>
<organism evidence="1 2">
    <name type="scientific">Pistacia atlantica</name>
    <dbReference type="NCBI Taxonomy" id="434234"/>
    <lineage>
        <taxon>Eukaryota</taxon>
        <taxon>Viridiplantae</taxon>
        <taxon>Streptophyta</taxon>
        <taxon>Embryophyta</taxon>
        <taxon>Tracheophyta</taxon>
        <taxon>Spermatophyta</taxon>
        <taxon>Magnoliopsida</taxon>
        <taxon>eudicotyledons</taxon>
        <taxon>Gunneridae</taxon>
        <taxon>Pentapetalae</taxon>
        <taxon>rosids</taxon>
        <taxon>malvids</taxon>
        <taxon>Sapindales</taxon>
        <taxon>Anacardiaceae</taxon>
        <taxon>Pistacia</taxon>
    </lineage>
</organism>
<dbReference type="Proteomes" id="UP001164250">
    <property type="component" value="Chromosome 7"/>
</dbReference>